<name>A0A8H7V4F9_9FUNG</name>
<proteinExistence type="predicted"/>
<comment type="caution">
    <text evidence="1">The sequence shown here is derived from an EMBL/GenBank/DDBJ whole genome shotgun (WGS) entry which is preliminary data.</text>
</comment>
<accession>A0A8H7V4F9</accession>
<keyword evidence="2" id="KW-1185">Reference proteome</keyword>
<evidence type="ECO:0000313" key="1">
    <source>
        <dbReference type="EMBL" id="KAG2205132.1"/>
    </source>
</evidence>
<dbReference type="EMBL" id="JAEPRD010000039">
    <property type="protein sequence ID" value="KAG2205132.1"/>
    <property type="molecule type" value="Genomic_DNA"/>
</dbReference>
<dbReference type="OrthoDB" id="2283132at2759"/>
<organism evidence="1 2">
    <name type="scientific">Mucor saturninus</name>
    <dbReference type="NCBI Taxonomy" id="64648"/>
    <lineage>
        <taxon>Eukaryota</taxon>
        <taxon>Fungi</taxon>
        <taxon>Fungi incertae sedis</taxon>
        <taxon>Mucoromycota</taxon>
        <taxon>Mucoromycotina</taxon>
        <taxon>Mucoromycetes</taxon>
        <taxon>Mucorales</taxon>
        <taxon>Mucorineae</taxon>
        <taxon>Mucoraceae</taxon>
        <taxon>Mucor</taxon>
    </lineage>
</organism>
<evidence type="ECO:0000313" key="2">
    <source>
        <dbReference type="Proteomes" id="UP000603453"/>
    </source>
</evidence>
<reference evidence="1" key="1">
    <citation type="submission" date="2020-12" db="EMBL/GenBank/DDBJ databases">
        <title>Metabolic potential, ecology and presence of endohyphal bacteria is reflected in genomic diversity of Mucoromycotina.</title>
        <authorList>
            <person name="Muszewska A."/>
            <person name="Okrasinska A."/>
            <person name="Steczkiewicz K."/>
            <person name="Drgas O."/>
            <person name="Orlowska M."/>
            <person name="Perlinska-Lenart U."/>
            <person name="Aleksandrzak-Piekarczyk T."/>
            <person name="Szatraj K."/>
            <person name="Zielenkiewicz U."/>
            <person name="Pilsyk S."/>
            <person name="Malc E."/>
            <person name="Mieczkowski P."/>
            <person name="Kruszewska J.S."/>
            <person name="Biernat P."/>
            <person name="Pawlowska J."/>
        </authorList>
    </citation>
    <scope>NUCLEOTIDE SEQUENCE</scope>
    <source>
        <strain evidence="1">WA0000017839</strain>
    </source>
</reference>
<gene>
    <name evidence="1" type="ORF">INT47_002226</name>
</gene>
<dbReference type="AlphaFoldDB" id="A0A8H7V4F9"/>
<protein>
    <submittedName>
        <fullName evidence="1">Uncharacterized protein</fullName>
    </submittedName>
</protein>
<dbReference type="Proteomes" id="UP000603453">
    <property type="component" value="Unassembled WGS sequence"/>
</dbReference>
<sequence length="169" mass="19418">MAGINECTRHYLVKRLTTDPEWDIYEKNTNKIDRKKSRLQDEYKQHLVDYFDESLGPLRETAVGEFIFKECNLSIKKATRHPEPQNNPDKLWLRQEWSKTEINFINNCIFIDESAFDINMRPSTARLSRGTPAVIITPLTKAASYTTLGAISSMGVANIEIQVLVSPKK</sequence>